<dbReference type="Gene3D" id="1.10.1200.10">
    <property type="entry name" value="ACP-like"/>
    <property type="match status" value="1"/>
</dbReference>
<dbReference type="Pfam" id="PF00550">
    <property type="entry name" value="PP-binding"/>
    <property type="match status" value="1"/>
</dbReference>
<dbReference type="NCBIfam" id="TIGR01733">
    <property type="entry name" value="AA-adenyl-dom"/>
    <property type="match status" value="1"/>
</dbReference>
<dbReference type="PRINTS" id="PR00154">
    <property type="entry name" value="AMPBINDING"/>
</dbReference>
<dbReference type="PROSITE" id="PS00012">
    <property type="entry name" value="PHOSPHOPANTETHEINE"/>
    <property type="match status" value="1"/>
</dbReference>
<evidence type="ECO:0000256" key="1">
    <source>
        <dbReference type="ARBA" id="ARBA00001957"/>
    </source>
</evidence>
<dbReference type="Gene3D" id="3.40.50.980">
    <property type="match status" value="2"/>
</dbReference>
<dbReference type="PANTHER" id="PTHR45527:SF1">
    <property type="entry name" value="FATTY ACID SYNTHASE"/>
    <property type="match status" value="1"/>
</dbReference>
<evidence type="ECO:0000259" key="6">
    <source>
        <dbReference type="PROSITE" id="PS50075"/>
    </source>
</evidence>
<keyword evidence="3" id="KW-0596">Phosphopantetheine</keyword>
<dbReference type="GO" id="GO:0047527">
    <property type="term" value="F:2,3-dihydroxybenzoate-serine ligase activity"/>
    <property type="evidence" value="ECO:0007669"/>
    <property type="project" value="TreeGrafter"/>
</dbReference>
<dbReference type="InterPro" id="IPR036736">
    <property type="entry name" value="ACP-like_sf"/>
</dbReference>
<comment type="similarity">
    <text evidence="2">Belongs to the ATP-dependent AMP-binding enzyme family.</text>
</comment>
<evidence type="ECO:0000256" key="4">
    <source>
        <dbReference type="ARBA" id="ARBA00022553"/>
    </source>
</evidence>
<dbReference type="FunFam" id="1.10.1200.10:FF:000005">
    <property type="entry name" value="Nonribosomal peptide synthetase 1"/>
    <property type="match status" value="1"/>
</dbReference>
<dbReference type="InterPro" id="IPR010071">
    <property type="entry name" value="AA_adenyl_dom"/>
</dbReference>
<dbReference type="Gene3D" id="3.30.559.10">
    <property type="entry name" value="Chloramphenicol acetyltransferase-like domain"/>
    <property type="match status" value="1"/>
</dbReference>
<evidence type="ECO:0000256" key="5">
    <source>
        <dbReference type="SAM" id="Coils"/>
    </source>
</evidence>
<dbReference type="GO" id="GO:0031177">
    <property type="term" value="F:phosphopantetheine binding"/>
    <property type="evidence" value="ECO:0007669"/>
    <property type="project" value="InterPro"/>
</dbReference>
<dbReference type="InterPro" id="IPR020459">
    <property type="entry name" value="AMP-binding"/>
</dbReference>
<evidence type="ECO:0000256" key="3">
    <source>
        <dbReference type="ARBA" id="ARBA00022450"/>
    </source>
</evidence>
<dbReference type="FunFam" id="3.30.559.10:FF:000012">
    <property type="entry name" value="Non-ribosomal peptide synthetase"/>
    <property type="match status" value="1"/>
</dbReference>
<organism evidence="7">
    <name type="scientific">Caldithrix abyssi</name>
    <dbReference type="NCBI Taxonomy" id="187145"/>
    <lineage>
        <taxon>Bacteria</taxon>
        <taxon>Pseudomonadati</taxon>
        <taxon>Calditrichota</taxon>
        <taxon>Calditrichia</taxon>
        <taxon>Calditrichales</taxon>
        <taxon>Calditrichaceae</taxon>
        <taxon>Caldithrix</taxon>
    </lineage>
</organism>
<dbReference type="Gene3D" id="2.30.38.10">
    <property type="entry name" value="Luciferase, Domain 3"/>
    <property type="match status" value="1"/>
</dbReference>
<dbReference type="SUPFAM" id="SSF56801">
    <property type="entry name" value="Acetyl-CoA synthetase-like"/>
    <property type="match status" value="1"/>
</dbReference>
<evidence type="ECO:0000256" key="2">
    <source>
        <dbReference type="ARBA" id="ARBA00006432"/>
    </source>
</evidence>
<dbReference type="PANTHER" id="PTHR45527">
    <property type="entry name" value="NONRIBOSOMAL PEPTIDE SYNTHETASE"/>
    <property type="match status" value="1"/>
</dbReference>
<sequence length="1120" mass="126464">MSSIYEQIASLPPEKRELFEMMLMEQGVDLSQIMIVPQKRDGKPFPLSYSQQRLWFLDQMEPGSPLYNIPSALRVHGRLDADALRRSFNEIIRRHEVLRTTFATENDQPVQIIADKLEIDVPVIPVEEDNPQKAEEAVHRLAVEEALQPFDLQKGPLLRVKLLRLKEDDHVMLVTMHHIVSDNWSTGLFVHEFLQLYPAFAAGKPSPLPDPAVQYADFAFWQRKWLSGKTLENQVSYWREKLAGLPPVLDLPTDRPRPAYQTYNGDYITFPIDGKLTEHLQELARKEDVTPFMILLAAFDILLAKYSGQEDIPVGTPVANRNRSETENMIGFFVNTLVLRADLSGNPSFTALLKQVKEATLGALAHQDVPFETLVEALQPERDMSHPPLFQVMFVLNNAPVAELELPGLRFELMEIENKTAKFEIILNITERKDGLSGKLEFNTDLYNRETMQRLIEHYLRLLEAAVKNPGAPLSELDILSEEEKNVLLELARPPRIYNESLCIHNMFEQTAKKTPAAVALRVADEALTYETLNKQANQLAHYLLQNGLQCGQFVGVCAERSSGMLVSLLAVLKAGGIYLPLDPNYPADRLNYMLEDSGADFLITQEKFVSTFSTDRRNVVLLDGHREKIEAGESTNPEVKLNGDDPAYIIYTSGSTGKPKGVIVQHQAIADHCADMRDHYKLTAEDNVLQFAALNFDASLEQILPPLITGATVVMREEEIWPPADFHRKVEEYDLTVINPPTAYWAQLAGEWAAHPERVPHNRVRLVIVGGDRMRSDALEKWQRTAMKDVPLLNAYGPTETVITASTYEIPPDFDAPSLPIGRQRANREFYVVDRHLKLVPRGIPGELLIGGSALARGYHNRPDLTGERFIANPFGKGRVYRTGDLVKWNADGQLEFLGRVDQQVKIRGFRIELGEIESLLQSHEAVKEAVVAAKEDEEGEKKLVAYYVAAGDSAPTAQELRDFLKKELPDYMVPAIYMPLDTMPLSPAGKINRNALPEPESLRAQIQTEYVAPRTPSEEKLAEMVKEVLKIEKVGVFDNFFELGGHSMMATQVVSRIRDEFDVELSLRTLFENPTIDGIARAITEEQAAMQDEEELEKMLDELEGLSDEEIKRMLEDE</sequence>
<dbReference type="SUPFAM" id="SSF52777">
    <property type="entry name" value="CoA-dependent acyltransferases"/>
    <property type="match status" value="2"/>
</dbReference>
<dbReference type="InterPro" id="IPR020845">
    <property type="entry name" value="AMP-binding_CS"/>
</dbReference>
<dbReference type="PROSITE" id="PS00455">
    <property type="entry name" value="AMP_BINDING"/>
    <property type="match status" value="1"/>
</dbReference>
<dbReference type="InterPro" id="IPR045851">
    <property type="entry name" value="AMP-bd_C_sf"/>
</dbReference>
<comment type="cofactor">
    <cofactor evidence="1">
        <name>pantetheine 4'-phosphate</name>
        <dbReference type="ChEBI" id="CHEBI:47942"/>
    </cofactor>
</comment>
<dbReference type="GO" id="GO:0005829">
    <property type="term" value="C:cytosol"/>
    <property type="evidence" value="ECO:0007669"/>
    <property type="project" value="TreeGrafter"/>
</dbReference>
<dbReference type="PROSITE" id="PS50075">
    <property type="entry name" value="CARRIER"/>
    <property type="match status" value="1"/>
</dbReference>
<name>A0A7V4WUD9_CALAY</name>
<dbReference type="Pfam" id="PF00668">
    <property type="entry name" value="Condensation"/>
    <property type="match status" value="1"/>
</dbReference>
<feature type="domain" description="Carrier" evidence="6">
    <location>
        <begin position="1014"/>
        <end position="1089"/>
    </location>
</feature>
<dbReference type="Proteomes" id="UP000885779">
    <property type="component" value="Unassembled WGS sequence"/>
</dbReference>
<proteinExistence type="inferred from homology"/>
<dbReference type="Pfam" id="PF13193">
    <property type="entry name" value="AMP-binding_C"/>
    <property type="match status" value="1"/>
</dbReference>
<dbReference type="CDD" id="cd05930">
    <property type="entry name" value="A_NRPS"/>
    <property type="match status" value="1"/>
</dbReference>
<keyword evidence="5" id="KW-0175">Coiled coil</keyword>
<feature type="coiled-coil region" evidence="5">
    <location>
        <begin position="1088"/>
        <end position="1115"/>
    </location>
</feature>
<evidence type="ECO:0000313" key="7">
    <source>
        <dbReference type="EMBL" id="HGY55115.1"/>
    </source>
</evidence>
<dbReference type="AlphaFoldDB" id="A0A7V4WUD9"/>
<dbReference type="InterPro" id="IPR001242">
    <property type="entry name" value="Condensation_dom"/>
</dbReference>
<dbReference type="Pfam" id="PF00501">
    <property type="entry name" value="AMP-binding"/>
    <property type="match status" value="1"/>
</dbReference>
<dbReference type="FunFam" id="3.40.50.12780:FF:000012">
    <property type="entry name" value="Non-ribosomal peptide synthetase"/>
    <property type="match status" value="1"/>
</dbReference>
<dbReference type="FunFam" id="3.30.300.30:FF:000010">
    <property type="entry name" value="Enterobactin synthetase component F"/>
    <property type="match status" value="1"/>
</dbReference>
<dbReference type="InterPro" id="IPR000873">
    <property type="entry name" value="AMP-dep_synth/lig_dom"/>
</dbReference>
<dbReference type="SMART" id="SM00823">
    <property type="entry name" value="PKS_PP"/>
    <property type="match status" value="1"/>
</dbReference>
<dbReference type="FunFam" id="3.30.559.30:FF:000001">
    <property type="entry name" value="Non-ribosomal peptide synthetase"/>
    <property type="match status" value="1"/>
</dbReference>
<gene>
    <name evidence="7" type="ORF">ENK44_05415</name>
</gene>
<dbReference type="InterPro" id="IPR006162">
    <property type="entry name" value="Ppantetheine_attach_site"/>
</dbReference>
<comment type="caution">
    <text evidence="7">The sequence shown here is derived from an EMBL/GenBank/DDBJ whole genome shotgun (WGS) entry which is preliminary data.</text>
</comment>
<dbReference type="GO" id="GO:0043041">
    <property type="term" value="P:amino acid activation for nonribosomal peptide biosynthetic process"/>
    <property type="evidence" value="ECO:0007669"/>
    <property type="project" value="TreeGrafter"/>
</dbReference>
<accession>A0A7V4WUD9</accession>
<dbReference type="EMBL" id="DRQG01000050">
    <property type="protein sequence ID" value="HGY55115.1"/>
    <property type="molecule type" value="Genomic_DNA"/>
</dbReference>
<dbReference type="InterPro" id="IPR025110">
    <property type="entry name" value="AMP-bd_C"/>
</dbReference>
<dbReference type="GO" id="GO:0009366">
    <property type="term" value="C:enterobactin synthetase complex"/>
    <property type="evidence" value="ECO:0007669"/>
    <property type="project" value="TreeGrafter"/>
</dbReference>
<dbReference type="GO" id="GO:0009239">
    <property type="term" value="P:enterobactin biosynthetic process"/>
    <property type="evidence" value="ECO:0007669"/>
    <property type="project" value="TreeGrafter"/>
</dbReference>
<protein>
    <submittedName>
        <fullName evidence="7">Amino acid adenylation domain-containing protein</fullName>
    </submittedName>
</protein>
<dbReference type="FunFam" id="3.40.50.980:FF:000001">
    <property type="entry name" value="Non-ribosomal peptide synthetase"/>
    <property type="match status" value="1"/>
</dbReference>
<dbReference type="Gene3D" id="3.30.559.30">
    <property type="entry name" value="Nonribosomal peptide synthetase, condensation domain"/>
    <property type="match status" value="1"/>
</dbReference>
<dbReference type="InterPro" id="IPR020806">
    <property type="entry name" value="PKS_PP-bd"/>
</dbReference>
<reference evidence="7" key="1">
    <citation type="journal article" date="2020" name="mSystems">
        <title>Genome- and Community-Level Interaction Insights into Carbon Utilization and Element Cycling Functions of Hydrothermarchaeota in Hydrothermal Sediment.</title>
        <authorList>
            <person name="Zhou Z."/>
            <person name="Liu Y."/>
            <person name="Xu W."/>
            <person name="Pan J."/>
            <person name="Luo Z.H."/>
            <person name="Li M."/>
        </authorList>
    </citation>
    <scope>NUCLEOTIDE SEQUENCE [LARGE SCALE GENOMIC DNA]</scope>
    <source>
        <strain evidence="7">HyVt-577</strain>
    </source>
</reference>
<dbReference type="SUPFAM" id="SSF47336">
    <property type="entry name" value="ACP-like"/>
    <property type="match status" value="1"/>
</dbReference>
<dbReference type="InterPro" id="IPR023213">
    <property type="entry name" value="CAT-like_dom_sf"/>
</dbReference>
<dbReference type="CDD" id="cd19531">
    <property type="entry name" value="LCL_NRPS-like"/>
    <property type="match status" value="1"/>
</dbReference>
<dbReference type="Gene3D" id="3.30.300.30">
    <property type="match status" value="1"/>
</dbReference>
<keyword evidence="4" id="KW-0597">Phosphoprotein</keyword>
<dbReference type="InterPro" id="IPR009081">
    <property type="entry name" value="PP-bd_ACP"/>
</dbReference>